<dbReference type="InterPro" id="IPR002931">
    <property type="entry name" value="Transglutaminase-like"/>
</dbReference>
<feature type="binding site" evidence="42">
    <location>
        <position position="506"/>
    </location>
    <ligand>
        <name>Ca(2+)</name>
        <dbReference type="ChEBI" id="CHEBI:29108"/>
    </ligand>
</feature>
<evidence type="ECO:0000313" key="45">
    <source>
        <dbReference type="Proteomes" id="UP001239994"/>
    </source>
</evidence>
<comment type="similarity">
    <text evidence="7">Belongs to the transglutaminase superfamily. Transglutaminase family.</text>
</comment>
<dbReference type="InterPro" id="IPR013808">
    <property type="entry name" value="Transglutaminase_AS"/>
</dbReference>
<evidence type="ECO:0000256" key="20">
    <source>
        <dbReference type="ARBA" id="ARBA00023134"/>
    </source>
</evidence>
<evidence type="ECO:0000256" key="42">
    <source>
        <dbReference type="PIRSR" id="PIRSR000459-2"/>
    </source>
</evidence>
<evidence type="ECO:0000256" key="37">
    <source>
        <dbReference type="ARBA" id="ARBA00047868"/>
    </source>
</evidence>
<evidence type="ECO:0000256" key="29">
    <source>
        <dbReference type="ARBA" id="ARBA00041650"/>
    </source>
</evidence>
<keyword evidence="23" id="KW-0012">Acyltransferase</keyword>
<evidence type="ECO:0000256" key="9">
    <source>
        <dbReference type="ARBA" id="ARBA00022475"/>
    </source>
</evidence>
<evidence type="ECO:0000256" key="13">
    <source>
        <dbReference type="ARBA" id="ARBA00022670"/>
    </source>
</evidence>
<dbReference type="Proteomes" id="UP001239994">
    <property type="component" value="Unassembled WGS sequence"/>
</dbReference>
<dbReference type="GO" id="GO:0008233">
    <property type="term" value="F:peptidase activity"/>
    <property type="evidence" value="ECO:0007669"/>
    <property type="project" value="UniProtKB-KW"/>
</dbReference>
<dbReference type="InterPro" id="IPR036238">
    <property type="entry name" value="Transglutaminase_C_sf"/>
</dbReference>
<evidence type="ECO:0000256" key="15">
    <source>
        <dbReference type="ARBA" id="ARBA00022723"/>
    </source>
</evidence>
<dbReference type="Pfam" id="PF00868">
    <property type="entry name" value="Transglut_N"/>
    <property type="match status" value="1"/>
</dbReference>
<evidence type="ECO:0000256" key="5">
    <source>
        <dbReference type="ARBA" id="ARBA00004498"/>
    </source>
</evidence>
<evidence type="ECO:0000256" key="1">
    <source>
        <dbReference type="ARBA" id="ARBA00004123"/>
    </source>
</evidence>
<evidence type="ECO:0000256" key="35">
    <source>
        <dbReference type="ARBA" id="ARBA00043104"/>
    </source>
</evidence>
<dbReference type="InterPro" id="IPR023608">
    <property type="entry name" value="Transglutaminase_animal"/>
</dbReference>
<keyword evidence="20" id="KW-0342">GTP-binding</keyword>
<gene>
    <name evidence="44" type="ORF">P4O66_020948</name>
</gene>
<evidence type="ECO:0000256" key="26">
    <source>
        <dbReference type="ARBA" id="ARBA00036876"/>
    </source>
</evidence>
<feature type="active site" evidence="41">
    <location>
        <position position="333"/>
    </location>
</feature>
<feature type="domain" description="Transglutaminase-like" evidence="43">
    <location>
        <begin position="325"/>
        <end position="415"/>
    </location>
</feature>
<comment type="cofactor">
    <cofactor evidence="42">
        <name>Ca(2+)</name>
        <dbReference type="ChEBI" id="CHEBI:29108"/>
    </cofactor>
    <text evidence="42">Binds 1 Ca(2+) ion per subunit.</text>
</comment>
<feature type="binding site" evidence="42">
    <location>
        <position position="501"/>
    </location>
    <ligand>
        <name>Ca(2+)</name>
        <dbReference type="ChEBI" id="CHEBI:29108"/>
    </ligand>
</feature>
<evidence type="ECO:0000256" key="28">
    <source>
        <dbReference type="ARBA" id="ARBA00040561"/>
    </source>
</evidence>
<comment type="catalytic activity">
    <reaction evidence="37">
        <text>L-glutaminyl-[protein] + H2O = L-glutamyl-[protein] + NH4(+)</text>
        <dbReference type="Rhea" id="RHEA:16441"/>
        <dbReference type="Rhea" id="RHEA-COMP:10207"/>
        <dbReference type="Rhea" id="RHEA-COMP:10208"/>
        <dbReference type="ChEBI" id="CHEBI:15377"/>
        <dbReference type="ChEBI" id="CHEBI:28938"/>
        <dbReference type="ChEBI" id="CHEBI:29973"/>
        <dbReference type="ChEBI" id="CHEBI:30011"/>
        <dbReference type="EC" id="3.5.1.44"/>
    </reaction>
    <physiologicalReaction direction="left-to-right" evidence="37">
        <dbReference type="Rhea" id="RHEA:16442"/>
    </physiologicalReaction>
</comment>
<evidence type="ECO:0000256" key="41">
    <source>
        <dbReference type="PIRSR" id="PIRSR000459-1"/>
    </source>
</evidence>
<dbReference type="PANTHER" id="PTHR11590">
    <property type="entry name" value="PROTEIN-GLUTAMINE GAMMA-GLUTAMYLTRANSFERASE"/>
    <property type="match status" value="1"/>
</dbReference>
<dbReference type="AlphaFoldDB" id="A0AAD8ZRD0"/>
<keyword evidence="17" id="KW-0378">Hydrolase</keyword>
<evidence type="ECO:0000256" key="30">
    <source>
        <dbReference type="ARBA" id="ARBA00041677"/>
    </source>
</evidence>
<evidence type="ECO:0000256" key="7">
    <source>
        <dbReference type="ARBA" id="ARBA00005968"/>
    </source>
</evidence>
<comment type="catalytic activity">
    <reaction evidence="40">
        <text>L-glutaminyl-[protein] + dopamine = 5-dopaminyl-L-glutamyl-[protein] + NH4(+)</text>
        <dbReference type="Rhea" id="RHEA:66556"/>
        <dbReference type="Rhea" id="RHEA-COMP:10207"/>
        <dbReference type="Rhea" id="RHEA-COMP:17053"/>
        <dbReference type="ChEBI" id="CHEBI:28938"/>
        <dbReference type="ChEBI" id="CHEBI:30011"/>
        <dbReference type="ChEBI" id="CHEBI:59905"/>
        <dbReference type="ChEBI" id="CHEBI:167175"/>
    </reaction>
    <physiologicalReaction direction="left-to-right" evidence="40">
        <dbReference type="Rhea" id="RHEA:66557"/>
    </physiologicalReaction>
</comment>
<dbReference type="GO" id="GO:0003810">
    <property type="term" value="F:protein-glutamine gamma-glutamyltransferase activity"/>
    <property type="evidence" value="ECO:0007669"/>
    <property type="project" value="UniProtKB-EC"/>
</dbReference>
<dbReference type="InterPro" id="IPR038765">
    <property type="entry name" value="Papain-like_cys_pep_sf"/>
</dbReference>
<comment type="subcellular location">
    <subcellularLocation>
        <location evidence="3">Cell membrane</location>
    </subcellularLocation>
    <subcellularLocation>
        <location evidence="4">Chromosome</location>
    </subcellularLocation>
    <subcellularLocation>
        <location evidence="6">Cytoplasm</location>
        <location evidence="6">Cytosol</location>
    </subcellularLocation>
    <subcellularLocation>
        <location evidence="2">Mitochondrion</location>
    </subcellularLocation>
    <subcellularLocation>
        <location evidence="1">Nucleus</location>
    </subcellularLocation>
    <subcellularLocation>
        <location evidence="5">Secreted</location>
        <location evidence="5">Extracellular space</location>
        <location evidence="5">Extracellular matrix</location>
    </subcellularLocation>
</comment>
<dbReference type="EC" id="3.5.1.44" evidence="27"/>
<evidence type="ECO:0000256" key="19">
    <source>
        <dbReference type="ARBA" id="ARBA00023128"/>
    </source>
</evidence>
<keyword evidence="9" id="KW-1003">Cell membrane</keyword>
<dbReference type="FunFam" id="3.90.260.10:FF:000001">
    <property type="entry name" value="Protein-glutamine gamma-glutamyltransferase 2"/>
    <property type="match status" value="1"/>
</dbReference>
<dbReference type="Gene3D" id="3.90.260.10">
    <property type="entry name" value="Transglutaminase-like"/>
    <property type="match status" value="1"/>
</dbReference>
<dbReference type="SUPFAM" id="SSF49309">
    <property type="entry name" value="Transglutaminase, two C-terminal domains"/>
    <property type="match status" value="2"/>
</dbReference>
<keyword evidence="19" id="KW-0496">Mitochondrion</keyword>
<keyword evidence="45" id="KW-1185">Reference proteome</keyword>
<feature type="active site" evidence="41">
    <location>
        <position position="412"/>
    </location>
</feature>
<dbReference type="GO" id="GO:0050568">
    <property type="term" value="F:protein-glutamine glutaminase activity"/>
    <property type="evidence" value="ECO:0007669"/>
    <property type="project" value="UniProtKB-EC"/>
</dbReference>
<dbReference type="EC" id="2.3.2.13" evidence="24"/>
<dbReference type="GO" id="GO:0005694">
    <property type="term" value="C:chromosome"/>
    <property type="evidence" value="ECO:0007669"/>
    <property type="project" value="UniProtKB-SubCell"/>
</dbReference>
<dbReference type="GO" id="GO:0005525">
    <property type="term" value="F:GTP binding"/>
    <property type="evidence" value="ECO:0007669"/>
    <property type="project" value="UniProtKB-KW"/>
</dbReference>
<accession>A0AAD8ZRD0</accession>
<dbReference type="InterPro" id="IPR001102">
    <property type="entry name" value="Transglutaminase_N"/>
</dbReference>
<comment type="catalytic activity">
    <reaction evidence="25">
        <text>L-glutaminyl-[protein] + serotonin = 5-serotonyl-L-glutamyl-[protein] + NH4(+)</text>
        <dbReference type="Rhea" id="RHEA:66552"/>
        <dbReference type="Rhea" id="RHEA-COMP:10207"/>
        <dbReference type="Rhea" id="RHEA-COMP:17052"/>
        <dbReference type="ChEBI" id="CHEBI:28938"/>
        <dbReference type="ChEBI" id="CHEBI:30011"/>
        <dbReference type="ChEBI" id="CHEBI:167174"/>
        <dbReference type="ChEBI" id="CHEBI:350546"/>
    </reaction>
    <physiologicalReaction direction="left-to-right" evidence="25">
        <dbReference type="Rhea" id="RHEA:66553"/>
    </physiologicalReaction>
</comment>
<dbReference type="Pfam" id="PF01841">
    <property type="entry name" value="Transglut_core"/>
    <property type="match status" value="1"/>
</dbReference>
<evidence type="ECO:0000256" key="3">
    <source>
        <dbReference type="ARBA" id="ARBA00004236"/>
    </source>
</evidence>
<keyword evidence="11" id="KW-0964">Secreted</keyword>
<evidence type="ECO:0000256" key="39">
    <source>
        <dbReference type="ARBA" id="ARBA00048230"/>
    </source>
</evidence>
<keyword evidence="15 42" id="KW-0479">Metal-binding</keyword>
<dbReference type="SMART" id="SM00460">
    <property type="entry name" value="TGc"/>
    <property type="match status" value="1"/>
</dbReference>
<dbReference type="GO" id="GO:0046872">
    <property type="term" value="F:metal ion binding"/>
    <property type="evidence" value="ECO:0007669"/>
    <property type="project" value="UniProtKB-KW"/>
</dbReference>
<evidence type="ECO:0000256" key="6">
    <source>
        <dbReference type="ARBA" id="ARBA00004514"/>
    </source>
</evidence>
<dbReference type="GO" id="GO:0007399">
    <property type="term" value="P:nervous system development"/>
    <property type="evidence" value="ECO:0007669"/>
    <property type="project" value="UniProtKB-ARBA"/>
</dbReference>
<evidence type="ECO:0000256" key="4">
    <source>
        <dbReference type="ARBA" id="ARBA00004286"/>
    </source>
</evidence>
<evidence type="ECO:0000256" key="33">
    <source>
        <dbReference type="ARBA" id="ARBA00042239"/>
    </source>
</evidence>
<feature type="binding site" evidence="42">
    <location>
        <position position="452"/>
    </location>
    <ligand>
        <name>Ca(2+)</name>
        <dbReference type="ChEBI" id="CHEBI:29108"/>
    </ligand>
</feature>
<evidence type="ECO:0000256" key="12">
    <source>
        <dbReference type="ARBA" id="ARBA00022530"/>
    </source>
</evidence>
<evidence type="ECO:0000256" key="36">
    <source>
        <dbReference type="ARBA" id="ARBA00043138"/>
    </source>
</evidence>
<dbReference type="InterPro" id="IPR050779">
    <property type="entry name" value="Transglutaminase"/>
</dbReference>
<evidence type="ECO:0000256" key="16">
    <source>
        <dbReference type="ARBA" id="ARBA00022741"/>
    </source>
</evidence>
<keyword evidence="18 42" id="KW-0106">Calcium</keyword>
<evidence type="ECO:0000256" key="32">
    <source>
        <dbReference type="ARBA" id="ARBA00042105"/>
    </source>
</evidence>
<dbReference type="PANTHER" id="PTHR11590:SF6">
    <property type="entry name" value="PROTEIN-GLUTAMINE GAMMA-GLUTAMYLTRANSFERASE 2"/>
    <property type="match status" value="1"/>
</dbReference>
<sequence length="741" mass="82303">MLMDNVDVYNLMILKQKIVFCPPMASAVTHAMISKGCTPLKASQGEYYELTLWNKMALPSLDPAALEIERVDLVCGVNNVEHHTELNGVGRLVVRRGQPFTMTLHLRPGTAFKLGASINLIATTGPEPSEVMDTAIKFGLNKFISPARWSATAELKSESAVSLTVCSHPAAPIGLYQLALDQGTGVSLCQFVLLFNPWCKRDSVYMVKEAERQEYVLSQDGLIYRGKPKCISELLWTFGQFEPGILNICLKVLDQSLKHLQDPIQDCSDRRSPVYITRVLSAMINSEDDKGVLVGNWSGNYEHGIRPTAWKDSGSILRQWYNQKCRAVEYGQCWVFAAVACTVSRALGIPCRVVTNYGSAHDTNSNLVIERYYNKFAEDISDDAIWNFHVWVESWMTRPDLQLGYEGWQASDPTPQETSDGVFCCGPVPVRAIKEGDLSAKYDAPFVYAEVNADVVEYAILDDGSTVKIDSSTTEVGQCISTKAVGRDEREDITHLYKYPEGSEEERQVFEKANHQNRLIQNEEEPGLKLKIKVNPSMMVGSDFDVYAQVKNNTDSKKSFRLTFYAQAVTYNGKLGETCGLTVLTGTNLAPAEGVKAVLRLQYSMYGKAIAQEQMVRLVALLIDKETKEFHRATKTIVLDSPSIDILIQGDPKVGQPIMVEVMLQNPLPELLESCVFSLQGANLTDSTATSNEVGSVGPKELATAELEFTPMVSGRRKLVIEFNSDKLSSIQNFKNLVIEE</sequence>
<dbReference type="GO" id="GO:0005634">
    <property type="term" value="C:nucleus"/>
    <property type="evidence" value="ECO:0007669"/>
    <property type="project" value="UniProtKB-SubCell"/>
</dbReference>
<evidence type="ECO:0000256" key="27">
    <source>
        <dbReference type="ARBA" id="ARBA00039019"/>
    </source>
</evidence>
<evidence type="ECO:0000256" key="17">
    <source>
        <dbReference type="ARBA" id="ARBA00022801"/>
    </source>
</evidence>
<keyword evidence="13" id="KW-0645">Protease</keyword>
<keyword evidence="14" id="KW-0808">Transferase</keyword>
<feature type="binding site" evidence="42">
    <location>
        <position position="454"/>
    </location>
    <ligand>
        <name>Ca(2+)</name>
        <dbReference type="ChEBI" id="CHEBI:29108"/>
    </ligand>
</feature>
<dbReference type="InterPro" id="IPR014756">
    <property type="entry name" value="Ig_E-set"/>
</dbReference>
<evidence type="ECO:0000256" key="18">
    <source>
        <dbReference type="ARBA" id="ARBA00022837"/>
    </source>
</evidence>
<keyword evidence="10" id="KW-0963">Cytoplasm</keyword>
<evidence type="ECO:0000256" key="34">
    <source>
        <dbReference type="ARBA" id="ARBA00042912"/>
    </source>
</evidence>
<comment type="catalytic activity">
    <reaction evidence="39">
        <text>L-glutaminyl-[protein] + (R)-noradrenaline = 5-(R)-noradrenalinyl-L-glutamyl-[protein] + NH4(+)</text>
        <dbReference type="Rhea" id="RHEA:66560"/>
        <dbReference type="Rhea" id="RHEA-COMP:10207"/>
        <dbReference type="Rhea" id="RHEA-COMP:17054"/>
        <dbReference type="ChEBI" id="CHEBI:28938"/>
        <dbReference type="ChEBI" id="CHEBI:30011"/>
        <dbReference type="ChEBI" id="CHEBI:72587"/>
        <dbReference type="ChEBI" id="CHEBI:167178"/>
    </reaction>
    <physiologicalReaction direction="left-to-right" evidence="39">
        <dbReference type="Rhea" id="RHEA:66561"/>
    </physiologicalReaction>
</comment>
<dbReference type="GO" id="GO:0005886">
    <property type="term" value="C:plasma membrane"/>
    <property type="evidence" value="ECO:0007669"/>
    <property type="project" value="UniProtKB-SubCell"/>
</dbReference>
<dbReference type="Gene3D" id="2.60.40.10">
    <property type="entry name" value="Immunoglobulins"/>
    <property type="match status" value="3"/>
</dbReference>
<comment type="caution">
    <text evidence="44">The sequence shown here is derived from an EMBL/GenBank/DDBJ whole genome shotgun (WGS) entry which is preliminary data.</text>
</comment>
<evidence type="ECO:0000256" key="10">
    <source>
        <dbReference type="ARBA" id="ARBA00022490"/>
    </source>
</evidence>
<dbReference type="InterPro" id="IPR008958">
    <property type="entry name" value="Transglutaminase_C"/>
</dbReference>
<evidence type="ECO:0000256" key="31">
    <source>
        <dbReference type="ARBA" id="ARBA00042099"/>
    </source>
</evidence>
<reference evidence="44" key="1">
    <citation type="submission" date="2023-03" db="EMBL/GenBank/DDBJ databases">
        <title>Electrophorus voltai genome.</title>
        <authorList>
            <person name="Bian C."/>
        </authorList>
    </citation>
    <scope>NUCLEOTIDE SEQUENCE</scope>
    <source>
        <strain evidence="44">CB-2022</strain>
        <tissue evidence="44">Muscle</tissue>
    </source>
</reference>
<dbReference type="FunFam" id="2.60.40.10:FF:000090">
    <property type="entry name" value="Protein-glutamine gamma-glutamyltransferase 2"/>
    <property type="match status" value="1"/>
</dbReference>
<evidence type="ECO:0000313" key="44">
    <source>
        <dbReference type="EMBL" id="KAK1803515.1"/>
    </source>
</evidence>
<keyword evidence="16" id="KW-0547">Nucleotide-binding</keyword>
<evidence type="ECO:0000256" key="22">
    <source>
        <dbReference type="ARBA" id="ARBA00023242"/>
    </source>
</evidence>
<evidence type="ECO:0000256" key="40">
    <source>
        <dbReference type="ARBA" id="ARBA00048365"/>
    </source>
</evidence>
<dbReference type="SUPFAM" id="SSF81296">
    <property type="entry name" value="E set domains"/>
    <property type="match status" value="1"/>
</dbReference>
<dbReference type="GO" id="GO:0005829">
    <property type="term" value="C:cytosol"/>
    <property type="evidence" value="ECO:0007669"/>
    <property type="project" value="UniProtKB-SubCell"/>
</dbReference>
<dbReference type="PROSITE" id="PS00547">
    <property type="entry name" value="TRANSGLUTAMINASES"/>
    <property type="match status" value="1"/>
</dbReference>
<keyword evidence="8" id="KW-0158">Chromosome</keyword>
<dbReference type="InterPro" id="IPR013783">
    <property type="entry name" value="Ig-like_fold"/>
</dbReference>
<dbReference type="Pfam" id="PF00927">
    <property type="entry name" value="Transglut_C"/>
    <property type="match status" value="2"/>
</dbReference>
<protein>
    <recommendedName>
        <fullName evidence="28">Protein-glutamine gamma-glutamyltransferase 2</fullName>
        <ecNumber evidence="24">2.3.2.13</ecNumber>
        <ecNumber evidence="27">3.5.1.44</ecNumber>
    </recommendedName>
    <alternativeName>
        <fullName evidence="31">Isopeptidase TGM2</fullName>
    </alternativeName>
    <alternativeName>
        <fullName evidence="33">Protein-glutamine deamidase TGM2</fullName>
    </alternativeName>
    <alternativeName>
        <fullName evidence="32">Protein-glutamine dopaminyltransferase TGM2</fullName>
    </alternativeName>
    <alternativeName>
        <fullName evidence="35">Protein-glutamine histaminyltransferase TGM2</fullName>
    </alternativeName>
    <alternativeName>
        <fullName evidence="36">Protein-glutamine noradrenalinyltransferase TGM2</fullName>
    </alternativeName>
    <alternativeName>
        <fullName evidence="34">Protein-glutamine serotonyltransferase TGM2</fullName>
    </alternativeName>
    <alternativeName>
        <fullName evidence="30">Tissue transglutaminase</fullName>
    </alternativeName>
    <alternativeName>
        <fullName evidence="29">Transglutaminase-2</fullName>
    </alternativeName>
</protein>
<dbReference type="GO" id="GO:0006508">
    <property type="term" value="P:proteolysis"/>
    <property type="evidence" value="ECO:0007669"/>
    <property type="project" value="UniProtKB-KW"/>
</dbReference>
<dbReference type="PIRSF" id="PIRSF000459">
    <property type="entry name" value="TGM_EBP42"/>
    <property type="match status" value="1"/>
</dbReference>
<dbReference type="EMBL" id="JAROKS010000005">
    <property type="protein sequence ID" value="KAK1803515.1"/>
    <property type="molecule type" value="Genomic_DNA"/>
</dbReference>
<organism evidence="44 45">
    <name type="scientific">Electrophorus voltai</name>
    <dbReference type="NCBI Taxonomy" id="2609070"/>
    <lineage>
        <taxon>Eukaryota</taxon>
        <taxon>Metazoa</taxon>
        <taxon>Chordata</taxon>
        <taxon>Craniata</taxon>
        <taxon>Vertebrata</taxon>
        <taxon>Euteleostomi</taxon>
        <taxon>Actinopterygii</taxon>
        <taxon>Neopterygii</taxon>
        <taxon>Teleostei</taxon>
        <taxon>Ostariophysi</taxon>
        <taxon>Gymnotiformes</taxon>
        <taxon>Gymnotoidei</taxon>
        <taxon>Gymnotidae</taxon>
        <taxon>Electrophorus</taxon>
    </lineage>
</organism>
<comment type="catalytic activity">
    <reaction evidence="26">
        <text>L-glutaminyl-[protein] + L-lysyl-[protein] = [protein]-L-lysyl-N(6)-5-L-glutamyl-[protein] + NH4(+)</text>
        <dbReference type="Rhea" id="RHEA:54816"/>
        <dbReference type="Rhea" id="RHEA-COMP:9752"/>
        <dbReference type="Rhea" id="RHEA-COMP:10207"/>
        <dbReference type="Rhea" id="RHEA-COMP:14005"/>
        <dbReference type="ChEBI" id="CHEBI:28938"/>
        <dbReference type="ChEBI" id="CHEBI:29969"/>
        <dbReference type="ChEBI" id="CHEBI:30011"/>
        <dbReference type="ChEBI" id="CHEBI:138370"/>
        <dbReference type="EC" id="2.3.2.13"/>
    </reaction>
    <physiologicalReaction direction="left-to-right" evidence="26">
        <dbReference type="Rhea" id="RHEA:54817"/>
    </physiologicalReaction>
</comment>
<keyword evidence="22" id="KW-0539">Nucleus</keyword>
<evidence type="ECO:0000256" key="25">
    <source>
        <dbReference type="ARBA" id="ARBA00036377"/>
    </source>
</evidence>
<comment type="catalytic activity">
    <reaction evidence="38">
        <text>L-glutaminyl-[protein] + histamine = 5-histaminyl-L-glutamyl-[protein] + NH4(+)</text>
        <dbReference type="Rhea" id="RHEA:66564"/>
        <dbReference type="Rhea" id="RHEA-COMP:10207"/>
        <dbReference type="Rhea" id="RHEA-COMP:17056"/>
        <dbReference type="ChEBI" id="CHEBI:28938"/>
        <dbReference type="ChEBI" id="CHEBI:30011"/>
        <dbReference type="ChEBI" id="CHEBI:58432"/>
        <dbReference type="ChEBI" id="CHEBI:167179"/>
    </reaction>
    <physiologicalReaction direction="left-to-right" evidence="38">
        <dbReference type="Rhea" id="RHEA:66565"/>
    </physiologicalReaction>
</comment>
<evidence type="ECO:0000256" key="14">
    <source>
        <dbReference type="ARBA" id="ARBA00022679"/>
    </source>
</evidence>
<dbReference type="GO" id="GO:0005739">
    <property type="term" value="C:mitochondrion"/>
    <property type="evidence" value="ECO:0007669"/>
    <property type="project" value="UniProtKB-SubCell"/>
</dbReference>
<evidence type="ECO:0000256" key="21">
    <source>
        <dbReference type="ARBA" id="ARBA00023136"/>
    </source>
</evidence>
<evidence type="ECO:0000259" key="43">
    <source>
        <dbReference type="SMART" id="SM00460"/>
    </source>
</evidence>
<feature type="active site" evidence="41">
    <location>
        <position position="389"/>
    </location>
</feature>
<dbReference type="SUPFAM" id="SSF54001">
    <property type="entry name" value="Cysteine proteinases"/>
    <property type="match status" value="1"/>
</dbReference>
<name>A0AAD8ZRD0_9TELE</name>
<proteinExistence type="inferred from homology"/>
<evidence type="ECO:0000256" key="8">
    <source>
        <dbReference type="ARBA" id="ARBA00022454"/>
    </source>
</evidence>
<keyword evidence="12" id="KW-0272">Extracellular matrix</keyword>
<evidence type="ECO:0000256" key="2">
    <source>
        <dbReference type="ARBA" id="ARBA00004173"/>
    </source>
</evidence>
<evidence type="ECO:0000256" key="24">
    <source>
        <dbReference type="ARBA" id="ARBA00024222"/>
    </source>
</evidence>
<evidence type="ECO:0000256" key="23">
    <source>
        <dbReference type="ARBA" id="ARBA00023315"/>
    </source>
</evidence>
<keyword evidence="21" id="KW-0472">Membrane</keyword>
<evidence type="ECO:0000256" key="38">
    <source>
        <dbReference type="ARBA" id="ARBA00047876"/>
    </source>
</evidence>
<evidence type="ECO:0000256" key="11">
    <source>
        <dbReference type="ARBA" id="ARBA00022525"/>
    </source>
</evidence>
<dbReference type="InterPro" id="IPR036985">
    <property type="entry name" value="Transglutaminase-like_sf"/>
</dbReference>